<dbReference type="EMBL" id="MU273609">
    <property type="protein sequence ID" value="KAI0030716.1"/>
    <property type="molecule type" value="Genomic_DNA"/>
</dbReference>
<reference evidence="1" key="2">
    <citation type="journal article" date="2022" name="New Phytol.">
        <title>Evolutionary transition to the ectomycorrhizal habit in the genomes of a hyperdiverse lineage of mushroom-forming fungi.</title>
        <authorList>
            <person name="Looney B."/>
            <person name="Miyauchi S."/>
            <person name="Morin E."/>
            <person name="Drula E."/>
            <person name="Courty P.E."/>
            <person name="Kohler A."/>
            <person name="Kuo A."/>
            <person name="LaButti K."/>
            <person name="Pangilinan J."/>
            <person name="Lipzen A."/>
            <person name="Riley R."/>
            <person name="Andreopoulos W."/>
            <person name="He G."/>
            <person name="Johnson J."/>
            <person name="Nolan M."/>
            <person name="Tritt A."/>
            <person name="Barry K.W."/>
            <person name="Grigoriev I.V."/>
            <person name="Nagy L.G."/>
            <person name="Hibbett D."/>
            <person name="Henrissat B."/>
            <person name="Matheny P.B."/>
            <person name="Labbe J."/>
            <person name="Martin F.M."/>
        </authorList>
    </citation>
    <scope>NUCLEOTIDE SEQUENCE</scope>
    <source>
        <strain evidence="1">EC-137</strain>
    </source>
</reference>
<dbReference type="Proteomes" id="UP000814128">
    <property type="component" value="Unassembled WGS sequence"/>
</dbReference>
<evidence type="ECO:0000313" key="2">
    <source>
        <dbReference type="Proteomes" id="UP000814128"/>
    </source>
</evidence>
<gene>
    <name evidence="1" type="ORF">K488DRAFT_87530</name>
</gene>
<comment type="caution">
    <text evidence="1">The sequence shown here is derived from an EMBL/GenBank/DDBJ whole genome shotgun (WGS) entry which is preliminary data.</text>
</comment>
<organism evidence="1 2">
    <name type="scientific">Vararia minispora EC-137</name>
    <dbReference type="NCBI Taxonomy" id="1314806"/>
    <lineage>
        <taxon>Eukaryota</taxon>
        <taxon>Fungi</taxon>
        <taxon>Dikarya</taxon>
        <taxon>Basidiomycota</taxon>
        <taxon>Agaricomycotina</taxon>
        <taxon>Agaricomycetes</taxon>
        <taxon>Russulales</taxon>
        <taxon>Lachnocladiaceae</taxon>
        <taxon>Vararia</taxon>
    </lineage>
</organism>
<accession>A0ACB8QFV7</accession>
<protein>
    <submittedName>
        <fullName evidence="1">Uncharacterized protein</fullName>
    </submittedName>
</protein>
<evidence type="ECO:0000313" key="1">
    <source>
        <dbReference type="EMBL" id="KAI0030716.1"/>
    </source>
</evidence>
<keyword evidence="2" id="KW-1185">Reference proteome</keyword>
<proteinExistence type="predicted"/>
<name>A0ACB8QFV7_9AGAM</name>
<reference evidence="1" key="1">
    <citation type="submission" date="2021-02" db="EMBL/GenBank/DDBJ databases">
        <authorList>
            <consortium name="DOE Joint Genome Institute"/>
            <person name="Ahrendt S."/>
            <person name="Looney B.P."/>
            <person name="Miyauchi S."/>
            <person name="Morin E."/>
            <person name="Drula E."/>
            <person name="Courty P.E."/>
            <person name="Chicoki N."/>
            <person name="Fauchery L."/>
            <person name="Kohler A."/>
            <person name="Kuo A."/>
            <person name="Labutti K."/>
            <person name="Pangilinan J."/>
            <person name="Lipzen A."/>
            <person name="Riley R."/>
            <person name="Andreopoulos W."/>
            <person name="He G."/>
            <person name="Johnson J."/>
            <person name="Barry K.W."/>
            <person name="Grigoriev I.V."/>
            <person name="Nagy L."/>
            <person name="Hibbett D."/>
            <person name="Henrissat B."/>
            <person name="Matheny P.B."/>
            <person name="Labbe J."/>
            <person name="Martin F."/>
        </authorList>
    </citation>
    <scope>NUCLEOTIDE SEQUENCE</scope>
    <source>
        <strain evidence="1">EC-137</strain>
    </source>
</reference>
<sequence length="1000" mass="108365">MHLPFTPNHVQLISACYPPSASLTTNGAAPNSQELSKLTYYAANKSGKLNKLGTEMEKRIKAEARKAQAGNVRSRASLLISLQILRSLATECRRDISLLTAPILSSAAITLRSMSSDLEVSAKAATLFTTWTTYTDGRLVGVDQGATADYQAILEMFSQMSMVEAKGTDHEFRNRTRLVGLAALTGAVTSEALYSSTNFWQQVPVIVSALLFNICDVELGVLEAESSRVKIESSSPYLTEFRARPSNERRAASIHIHKDGERGPSTSDLVDACLRALHSLFAQSNGSHIIHVIQAVLDSLDARQGWNKKQHCCWLATKSTEWSSYQCRYAVPTKLVERLVEDQDALSPTSFHASLTAMVTAVFTSSIHLVNLSTSDTISNLLTLVLRRVAASPDDALLAPLAECIASLGTHIYYSDQIQDLSHEIICRLLSVDANGVPGREGDKSREARIAAMRYLLSGLVGLMLAPRKHEFLLGDDTSKSSRPVNGFPNGDTAAEKAARISKRAKVTPETWQDTLHLLCDEEYAVRADYAHALAFFLRSEMAEREETMEADGTHKLEPLAEAAGRHGKDFVGTVGDESSRLLHAMHVYIFALATATTFRPSSAPTLPQGSPSLSTDVSPTPGAIVNIIPATPVDTPPAQTDRDSPLGRPSMSVSVNLRARRQSAAKKMLLHLSTQWSSAQVPVASASDYRDLLELLTVLHERIPLRGLVLGVPVLIALDSYTRGVDDVKVLNGHVLALRETLARTWLVIGRVWECDELVGMAEKALLSFPDSTHLPEAATGDATKGAFLTSGGINPIAKTDAAWDGVDPSAALNALLSRREVFEAAGFHHDTLEEHLRMSWSPQSAWQNSMEPPPGLDPLRGDSASGRMRLSPALMLSENMSLQSLARSARGVGVSDLREALEGRSSMSNPNLAVKAPSISTLDHGPGDVAHRLRPTRSRPEKGKLSDPREVKEMLNKLRIGKSSLGSSAMLKASFPSLQKPQGQAGHRAPAIVPPYKS</sequence>